<keyword evidence="1" id="KW-0067">ATP-binding</keyword>
<dbReference type="Gene3D" id="3.40.50.20">
    <property type="match status" value="1"/>
</dbReference>
<evidence type="ECO:0000313" key="3">
    <source>
        <dbReference type="EMBL" id="BAD49330.1"/>
    </source>
</evidence>
<dbReference type="InterPro" id="IPR011761">
    <property type="entry name" value="ATP-grasp"/>
</dbReference>
<dbReference type="GO" id="GO:0005524">
    <property type="term" value="F:ATP binding"/>
    <property type="evidence" value="ECO:0007669"/>
    <property type="project" value="UniProtKB-UniRule"/>
</dbReference>
<organism evidence="3 4">
    <name type="scientific">Bacteroides fragilis (strain YCH46)</name>
    <dbReference type="NCBI Taxonomy" id="295405"/>
    <lineage>
        <taxon>Bacteria</taxon>
        <taxon>Pseudomonadati</taxon>
        <taxon>Bacteroidota</taxon>
        <taxon>Bacteroidia</taxon>
        <taxon>Bacteroidales</taxon>
        <taxon>Bacteroidaceae</taxon>
        <taxon>Bacteroides</taxon>
    </lineage>
</organism>
<dbReference type="Gene3D" id="3.30.470.20">
    <property type="entry name" value="ATP-grasp fold, B domain"/>
    <property type="match status" value="1"/>
</dbReference>
<reference evidence="3 4" key="1">
    <citation type="journal article" date="2004" name="Proc. Natl. Acad. Sci. U.S.A.">
        <title>Genomic analysis of Bacteroides fragilis reveals extensive DNA inversions regulating cell surface adaptation.</title>
        <authorList>
            <person name="Kuwahara T."/>
            <person name="Yamashita A."/>
            <person name="Hirakawa H."/>
            <person name="Nakayama H."/>
            <person name="Toh H."/>
            <person name="Okada N."/>
            <person name="Kuhara S."/>
            <person name="Hattori M."/>
            <person name="Hayashi T."/>
            <person name="Ohnishi Y."/>
        </authorList>
    </citation>
    <scope>NUCLEOTIDE SEQUENCE [LARGE SCALE GENOMIC DNA]</scope>
    <source>
        <strain evidence="3 4">YCH46</strain>
    </source>
</reference>
<keyword evidence="1" id="KW-0547">Nucleotide-binding</keyword>
<sequence length="423" mass="48917">MKKNILVFPCGSEIALEFYRSVHFSPHFRLIGANSIDDHGRFVYDEYVGTVPFITSSDFIPVINGIVQKYKIDAIFPAMDSVISILKNNENILGCKVICSPVETVDICLSKYRTYMALNAYILTPRLYTYNEIDTFPIFAKPDVGYGSRGTKLIKNQKALEDYHEDYPDSLYCEYLPFDEYTVDCFTNRKGELLFWAPRERRRVMNGISVNTVPVREGLDEFEVIVEKINANMRFRGAWFVQLKRNKSGELCLLEVASRFGGSSSLFRLKGVNFALLSLYDAFDIDVGIIENDYSLELDRSLTNVYRIALHYDEVFVDFDDCILLGKSQINIQLVSFLYKCINNKIKITLLTRHSDNIYKTLENNRLLQVFDRVIHLKPEEKKSDYIDNLNSIFIDDSYQERHDVSVYKQIPVFSIDMVEGLI</sequence>
<evidence type="ECO:0000259" key="2">
    <source>
        <dbReference type="PROSITE" id="PS50975"/>
    </source>
</evidence>
<dbReference type="Pfam" id="PF15632">
    <property type="entry name" value="ATPgrasp_Ter"/>
    <property type="match status" value="1"/>
</dbReference>
<proteinExistence type="predicted"/>
<dbReference type="OrthoDB" id="650389at2"/>
<dbReference type="AlphaFoldDB" id="Q64T49"/>
<name>Q64T49_BACFR</name>
<feature type="domain" description="ATP-grasp" evidence="2">
    <location>
        <begin position="106"/>
        <end position="283"/>
    </location>
</feature>
<dbReference type="SUPFAM" id="SSF56059">
    <property type="entry name" value="Glutathione synthetase ATP-binding domain-like"/>
    <property type="match status" value="1"/>
</dbReference>
<evidence type="ECO:0000313" key="4">
    <source>
        <dbReference type="Proteomes" id="UP000002197"/>
    </source>
</evidence>
<dbReference type="EMBL" id="AP006841">
    <property type="protein sequence ID" value="BAD49330.1"/>
    <property type="molecule type" value="Genomic_DNA"/>
</dbReference>
<gene>
    <name evidence="3" type="ordered locus">BF2580</name>
</gene>
<dbReference type="GO" id="GO:0046872">
    <property type="term" value="F:metal ion binding"/>
    <property type="evidence" value="ECO:0007669"/>
    <property type="project" value="InterPro"/>
</dbReference>
<dbReference type="PATRIC" id="fig|295405.11.peg.2490"/>
<dbReference type="PROSITE" id="PS50975">
    <property type="entry name" value="ATP_GRASP"/>
    <property type="match status" value="1"/>
</dbReference>
<dbReference type="KEGG" id="bfr:BF2580"/>
<dbReference type="Proteomes" id="UP000002197">
    <property type="component" value="Chromosome"/>
</dbReference>
<accession>Q64T49</accession>
<dbReference type="STRING" id="295405.BF2580"/>
<dbReference type="HOGENOM" id="CLU_052967_0_0_10"/>
<protein>
    <submittedName>
        <fullName evidence="3">Putative carbamoylphosphate synthase large subunit short form</fullName>
    </submittedName>
</protein>
<dbReference type="RefSeq" id="WP_011202935.1">
    <property type="nucleotide sequence ID" value="NC_006347.1"/>
</dbReference>
<evidence type="ECO:0000256" key="1">
    <source>
        <dbReference type="PROSITE-ProRule" id="PRU00409"/>
    </source>
</evidence>